<dbReference type="Gene3D" id="3.40.50.300">
    <property type="entry name" value="P-loop containing nucleotide triphosphate hydrolases"/>
    <property type="match status" value="1"/>
</dbReference>
<accession>A0A4Y7UBU9</accession>
<dbReference type="Proteomes" id="UP000298340">
    <property type="component" value="Unassembled WGS sequence"/>
</dbReference>
<evidence type="ECO:0000313" key="3">
    <source>
        <dbReference type="Proteomes" id="UP000295270"/>
    </source>
</evidence>
<comment type="caution">
    <text evidence="2">The sequence shown here is derived from an EMBL/GenBank/DDBJ whole genome shotgun (WGS) entry which is preliminary data.</text>
</comment>
<protein>
    <submittedName>
        <fullName evidence="2">Uncharacterized protein</fullName>
    </submittedName>
</protein>
<organism evidence="2 4">
    <name type="scientific">Flavobacterium circumlabens</name>
    <dbReference type="NCBI Taxonomy" id="2133765"/>
    <lineage>
        <taxon>Bacteria</taxon>
        <taxon>Pseudomonadati</taxon>
        <taxon>Bacteroidota</taxon>
        <taxon>Flavobacteriia</taxon>
        <taxon>Flavobacteriales</taxon>
        <taxon>Flavobacteriaceae</taxon>
        <taxon>Flavobacterium</taxon>
    </lineage>
</organism>
<name>A0A4Y7UBU9_9FLAO</name>
<proteinExistence type="predicted"/>
<reference evidence="1 3" key="1">
    <citation type="journal article" date="2015" name="Stand. Genomic Sci.">
        <title>Genomic Encyclopedia of Bacterial and Archaeal Type Strains, Phase III: the genomes of soil and plant-associated and newly described type strains.</title>
        <authorList>
            <person name="Whitman W.B."/>
            <person name="Woyke T."/>
            <person name="Klenk H.P."/>
            <person name="Zhou Y."/>
            <person name="Lilburn T.G."/>
            <person name="Beck B.J."/>
            <person name="De Vos P."/>
            <person name="Vandamme P."/>
            <person name="Eisen J.A."/>
            <person name="Garrity G."/>
            <person name="Hugenholtz P."/>
            <person name="Kyrpides N.C."/>
        </authorList>
    </citation>
    <scope>NUCLEOTIDE SEQUENCE [LARGE SCALE GENOMIC DNA]</scope>
    <source>
        <strain evidence="1 3">P5626</strain>
    </source>
</reference>
<keyword evidence="3" id="KW-1185">Reference proteome</keyword>
<dbReference type="InterPro" id="IPR027417">
    <property type="entry name" value="P-loop_NTPase"/>
</dbReference>
<evidence type="ECO:0000313" key="1">
    <source>
        <dbReference type="EMBL" id="TCN57627.1"/>
    </source>
</evidence>
<evidence type="ECO:0000313" key="2">
    <source>
        <dbReference type="EMBL" id="TEB43933.1"/>
    </source>
</evidence>
<dbReference type="OrthoDB" id="779537at2"/>
<sequence length="1502" mass="174308">MLIFNSGKEDRSYNLKFVEALKDKPKLFTLNFDGMLDTRYQSALENVQGLSGSGVFAVINETVFLFGIVHTYEEKNRFFATQITTYNYLIPSNYEPFIAVEQEENPSIISTFKLIDIKKNSIIAKTLDTIGDIHIARDISDAKKMLENSRMLVLHGKAGTGKSALAKGLILDLEKSTDNSVITFNSEQLFSPTLHGALLKAGFSATVNELIESPLSKKKTIFWIESFEKLVEAGFEGAFTELLLLVKNNPRLSLLVTIRDYFLQKFKIFYHSELLSWEIFFYVDEFNDDEMRQIRAQIPQMEPLFNNPKLIHLLKTPYYLDKAFRIFPQLLEVENLDDTQFKKLMWEEIVEAGQRERGATFSKIALQRAKSMELYTSYEADAVTDALVSDTILQVEQGELSNRFSPAHDILEDWALIRYIKQQKQDAETSHAFIENLDNSPAVRRAFRLWLEEFYIQDPEEADNFSSELLLSPVIKQSWKDELFVYILRSKDAYSMFYSLKKQLLESNGVVLLRIIHLLRTCCKELKNTTSDFNDLVPSGSGWDALIDFVLENKDFIGNIPDIESLMLDVIFDWSRQLPDFNPLTLPSSARSAALLLLDYTLKNQSSFKDYRRNFNLPIPLSLSLRLLLKLTSVVKGDVKKLIDAVIALPSLNDDLWNDKNVLVYTKNYIVDGVYGEQVCKYFPDEVLSMASNKWLEKPKIYPARTIMSLIEQGEAFNYWGLEESSHYEAPSAFQTFFYWMFLYHPDKAIDYVSDFLNTAFEKNKKNTIRHNGQRQDVKLDFAQDGKRVYYGCYDYWELYRGHSAINEIIQSLLMALEKGLLDLAEEGTGNHAKLKKLMRDLMLNSNNVGVVAVISSVIQAHPYLLDETTAVLLGSRTIFEWDSTRYTRDMLHPDYYGTNAFLASERIKANRLKHRVTYFRGLIGFVADYMFIHQTMNPQLFKQIDAMWALVPEADFLWRKALSEMDIRKYKFEPVTISGYDNYIALSPGYDKDVAEVINSFESEKMPAVGTIWASNVFDRKLVDDNSYAAWKRGYEDLQNSNFEFSFMTAPGKMATLGLRDYFDQLEYEEKIWCRDELLKRGSAQLIIKSGYSRGMDDDFLDKNAILYGVPLLFKLDAEFINEVELRSLIFRLIIAAIDSDTKQYLLLSIVENVLEIRPQFSENCWHGLLKFIQYNIDENRKKEKGRLLGDYMYNHAGAERAKSEFGETLLKDVILNAKFDGNTEFYLDNTTCWLFDNALRMIAFDTQQDVQKIFIANMLTMHKNYLGSLSEYDHSEFWQSREVFKSFYAKYLLSRSNPEAIKLFTDLLDITLQNNKELNTYEIIEFIKSIIEQIVLELKSWPSSTQPIEKFWQLWNVLKDWISTTKRAYLIPVLLLDVGWHDNVREWNVLEKKSSFYKDFILEYGNNAVNECIDLVSGIGFKPFMPQSVSWIAQVIKYQTIHIVKSNKLDRFVHRTFFNYGTQIKGNKRLTKDFLFILDFLIARGSPKAYMLKEEMIQYK</sequence>
<dbReference type="Proteomes" id="UP000295270">
    <property type="component" value="Unassembled WGS sequence"/>
</dbReference>
<reference evidence="2 4" key="2">
    <citation type="journal article" date="2018" name="Syst. Appl. Microbiol.">
        <title>Flavobacterium circumlabens sp. nov. and Flavobacterium cupreum sp. nov., two psychrotrophic species isolated from Antarctic environmental samples.</title>
        <authorList>
            <person name="Kralova S."/>
            <person name="Busse H.J."/>
            <person name="Svec P."/>
            <person name="Maslanova I."/>
            <person name="Stankova E."/>
            <person name="Bartak M."/>
            <person name="Sedlacek I."/>
        </authorList>
    </citation>
    <scope>NUCLEOTIDE SEQUENCE [LARGE SCALE GENOMIC DNA]</scope>
    <source>
        <strain evidence="2 4">CCM 8828</strain>
    </source>
</reference>
<dbReference type="SUPFAM" id="SSF52540">
    <property type="entry name" value="P-loop containing nucleoside triphosphate hydrolases"/>
    <property type="match status" value="1"/>
</dbReference>
<gene>
    <name evidence="2" type="ORF">D0809_13670</name>
    <name evidence="1" type="ORF">EV142_104288</name>
</gene>
<evidence type="ECO:0000313" key="4">
    <source>
        <dbReference type="Proteomes" id="UP000298340"/>
    </source>
</evidence>
<dbReference type="RefSeq" id="WP_134092221.1">
    <property type="nucleotide sequence ID" value="NZ_QWDN01000004.1"/>
</dbReference>
<dbReference type="EMBL" id="SLWA01000004">
    <property type="protein sequence ID" value="TCN57627.1"/>
    <property type="molecule type" value="Genomic_DNA"/>
</dbReference>
<dbReference type="EMBL" id="QWDN01000004">
    <property type="protein sequence ID" value="TEB43933.1"/>
    <property type="molecule type" value="Genomic_DNA"/>
</dbReference>
<reference evidence="1" key="3">
    <citation type="submission" date="2019-03" db="EMBL/GenBank/DDBJ databases">
        <authorList>
            <person name="Whitman W."/>
            <person name="Huntemann M."/>
            <person name="Clum A."/>
            <person name="Pillay M."/>
            <person name="Palaniappan K."/>
            <person name="Varghese N."/>
            <person name="Mikhailova N."/>
            <person name="Stamatis D."/>
            <person name="Reddy T."/>
            <person name="Daum C."/>
            <person name="Shapiro N."/>
            <person name="Ivanova N."/>
            <person name="Kyrpides N."/>
            <person name="Woyke T."/>
        </authorList>
    </citation>
    <scope>NUCLEOTIDE SEQUENCE</scope>
    <source>
        <strain evidence="1">P5626</strain>
    </source>
</reference>